<organism evidence="3">
    <name type="scientific">Escherichia coli</name>
    <dbReference type="NCBI Taxonomy" id="562"/>
    <lineage>
        <taxon>Bacteria</taxon>
        <taxon>Pseudomonadati</taxon>
        <taxon>Pseudomonadota</taxon>
        <taxon>Gammaproteobacteria</taxon>
        <taxon>Enterobacterales</taxon>
        <taxon>Enterobacteriaceae</taxon>
        <taxon>Escherichia</taxon>
    </lineage>
</organism>
<dbReference type="GO" id="GO:0003887">
    <property type="term" value="F:DNA-directed DNA polymerase activity"/>
    <property type="evidence" value="ECO:0007669"/>
    <property type="project" value="InterPro"/>
</dbReference>
<accession>A0A2L1KUM3</accession>
<evidence type="ECO:0000259" key="2">
    <source>
        <dbReference type="Pfam" id="PF01051"/>
    </source>
</evidence>
<comment type="similarity">
    <text evidence="1">Belongs to the initiator RepB protein family.</text>
</comment>
<dbReference type="EMBL" id="MG516909">
    <property type="protein sequence ID" value="AVE26024.1"/>
    <property type="molecule type" value="Genomic_DNA"/>
</dbReference>
<reference evidence="3" key="1">
    <citation type="journal article" date="2018" name="Antimicrob. Agents Chemother.">
        <title>Characterization of the complete nucleotide sequences of IMP-4-encoding plasmids, belonging to diverse Inc families, recovered from Enterobacteriaceae of wildlife origin.</title>
        <authorList>
            <person name="Dolejska M."/>
            <person name="Papagiannitsis C.C."/>
            <person name="Pratova H."/>
            <person name="Medvecky M."/>
            <person name="Davidova Gerzova L."/>
            <person name="Valcek A."/>
        </authorList>
    </citation>
    <scope>NUCLEOTIDE SEQUENCE</scope>
    <source>
        <plasmid evidence="3">pEc1675</plasmid>
    </source>
</reference>
<dbReference type="InterPro" id="IPR000525">
    <property type="entry name" value="Initiator_Rep_WH1"/>
</dbReference>
<keyword evidence="3" id="KW-0614">Plasmid</keyword>
<protein>
    <submittedName>
        <fullName evidence="3">RepB</fullName>
    </submittedName>
</protein>
<geneLocation type="plasmid" evidence="3">
    <name>pEc1675</name>
</geneLocation>
<dbReference type="GO" id="GO:0006270">
    <property type="term" value="P:DNA replication initiation"/>
    <property type="evidence" value="ECO:0007669"/>
    <property type="project" value="InterPro"/>
</dbReference>
<evidence type="ECO:0000256" key="1">
    <source>
        <dbReference type="ARBA" id="ARBA00038283"/>
    </source>
</evidence>
<evidence type="ECO:0000313" key="3">
    <source>
        <dbReference type="EMBL" id="AVE26024.1"/>
    </source>
</evidence>
<sequence>MRIKMTSENNSLLLNLQEVDKTTGEVVKLDVNSTSTVQPVALMRLGLFVPTLKSTGKSKANRKNVTDATEELVQLSIAKSEGYTDVKITGSRLDMDTDFKVWLGIIRSMSEYGVKSDTLELSFVEFVKMCGFNSRRSNKKMRDRISNSLFKLASVTLKFQSETKGWTTHLVQSAYYDITEDIVEIKAEPKLFELYHMDRRVLLRLKAIDALQRKESAQALYTYIESLPQNPAPISMKRMRDRLNLTSNVYTQNHTVRKAMEQLRDIGYLDYTEFKRGRATYFSVHYRNPKLISGPVKVPRKEEEEKAPEQNYDEVIKALKAAGIDPLKLAEALSAMKPEN</sequence>
<dbReference type="Pfam" id="PF01051">
    <property type="entry name" value="Rep3_N"/>
    <property type="match status" value="1"/>
</dbReference>
<name>A0A2L1KUM3_ECOLX</name>
<dbReference type="AlphaFoldDB" id="A0A2L1KUM3"/>
<proteinExistence type="inferred from homology"/>
<feature type="domain" description="Initiator Rep protein WH1" evidence="2">
    <location>
        <begin position="115"/>
        <end position="224"/>
    </location>
</feature>